<reference evidence="2" key="2">
    <citation type="submission" date="2023-03" db="EMBL/GenBank/DDBJ databases">
        <authorList>
            <person name="Zhang Z."/>
        </authorList>
    </citation>
    <scope>NUCLEOTIDE SEQUENCE</scope>
    <source>
        <strain evidence="2">DSA</strain>
    </source>
</reference>
<evidence type="ECO:0000313" key="3">
    <source>
        <dbReference type="Proteomes" id="UP001172911"/>
    </source>
</evidence>
<proteinExistence type="predicted"/>
<dbReference type="InterPro" id="IPR041633">
    <property type="entry name" value="Polbeta"/>
</dbReference>
<dbReference type="InterPro" id="IPR043519">
    <property type="entry name" value="NT_sf"/>
</dbReference>
<sequence>MKHSQQLFKPYPKIVAVYLFGFYAENIALARDVDLAVLTSPSKSLYGAIP</sequence>
<dbReference type="AlphaFoldDB" id="A0AAW7ZBW9"/>
<evidence type="ECO:0000259" key="1">
    <source>
        <dbReference type="Pfam" id="PF18765"/>
    </source>
</evidence>
<accession>A0AAW7ZBW9</accession>
<organism evidence="2 3">
    <name type="scientific">Desulforamulus aquiferis</name>
    <dbReference type="NCBI Taxonomy" id="1397668"/>
    <lineage>
        <taxon>Bacteria</taxon>
        <taxon>Bacillati</taxon>
        <taxon>Bacillota</taxon>
        <taxon>Clostridia</taxon>
        <taxon>Eubacteriales</taxon>
        <taxon>Peptococcaceae</taxon>
        <taxon>Desulforamulus</taxon>
    </lineage>
</organism>
<dbReference type="RefSeq" id="WP_373323013.1">
    <property type="nucleotide sequence ID" value="NZ_JARPTC010000008.1"/>
</dbReference>
<comment type="caution">
    <text evidence="2">The sequence shown here is derived from an EMBL/GenBank/DDBJ whole genome shotgun (WGS) entry which is preliminary data.</text>
</comment>
<reference evidence="2" key="1">
    <citation type="journal article" date="2023" name="J. Hazard. Mater.">
        <title>Anaerobic biodegradation of pyrene and benzo[a]pyrene by a new sulfate-reducing Desulforamulus aquiferis strain DSA.</title>
        <authorList>
            <person name="Zhang Z."/>
            <person name="Sun J."/>
            <person name="Gong X."/>
            <person name="Wang C."/>
            <person name="Wang H."/>
        </authorList>
    </citation>
    <scope>NUCLEOTIDE SEQUENCE</scope>
    <source>
        <strain evidence="2">DSA</strain>
    </source>
</reference>
<keyword evidence="3" id="KW-1185">Reference proteome</keyword>
<name>A0AAW7ZBW9_9FIRM</name>
<protein>
    <recommendedName>
        <fullName evidence="1">Polymerase beta nucleotidyltransferase domain-containing protein</fullName>
    </recommendedName>
</protein>
<dbReference type="Pfam" id="PF18765">
    <property type="entry name" value="Polbeta"/>
    <property type="match status" value="1"/>
</dbReference>
<dbReference type="Proteomes" id="UP001172911">
    <property type="component" value="Unassembled WGS sequence"/>
</dbReference>
<evidence type="ECO:0000313" key="2">
    <source>
        <dbReference type="EMBL" id="MDO7786882.1"/>
    </source>
</evidence>
<dbReference type="SUPFAM" id="SSF81301">
    <property type="entry name" value="Nucleotidyltransferase"/>
    <property type="match status" value="1"/>
</dbReference>
<gene>
    <name evidence="2" type="ORF">P6N53_06565</name>
</gene>
<dbReference type="EMBL" id="JARPTC010000008">
    <property type="protein sequence ID" value="MDO7786882.1"/>
    <property type="molecule type" value="Genomic_DNA"/>
</dbReference>
<feature type="domain" description="Polymerase beta nucleotidyltransferase" evidence="1">
    <location>
        <begin position="5"/>
        <end position="45"/>
    </location>
</feature>